<dbReference type="AlphaFoldDB" id="A0A814NX62"/>
<gene>
    <name evidence="4" type="ORF">OXX778_LOCUS21031</name>
</gene>
<dbReference type="PROSITE" id="PS51253">
    <property type="entry name" value="HTH_CENPB"/>
    <property type="match status" value="1"/>
</dbReference>
<evidence type="ECO:0000256" key="1">
    <source>
        <dbReference type="ARBA" id="ARBA00023125"/>
    </source>
</evidence>
<dbReference type="PANTHER" id="PTHR19303">
    <property type="entry name" value="TRANSPOSON"/>
    <property type="match status" value="1"/>
</dbReference>
<dbReference type="InterPro" id="IPR036397">
    <property type="entry name" value="RNaseH_sf"/>
</dbReference>
<proteinExistence type="predicted"/>
<dbReference type="InterPro" id="IPR004875">
    <property type="entry name" value="DDE_SF_endonuclease_dom"/>
</dbReference>
<evidence type="ECO:0000259" key="3">
    <source>
        <dbReference type="PROSITE" id="PS51253"/>
    </source>
</evidence>
<dbReference type="SUPFAM" id="SSF46689">
    <property type="entry name" value="Homeodomain-like"/>
    <property type="match status" value="1"/>
</dbReference>
<dbReference type="InterPro" id="IPR006600">
    <property type="entry name" value="HTH_CenpB_DNA-bd_dom"/>
</dbReference>
<evidence type="ECO:0000313" key="4">
    <source>
        <dbReference type="EMBL" id="CAF1098571.1"/>
    </source>
</evidence>
<evidence type="ECO:0000256" key="2">
    <source>
        <dbReference type="SAM" id="MobiDB-lite"/>
    </source>
</evidence>
<comment type="caution">
    <text evidence="4">The sequence shown here is derived from an EMBL/GenBank/DDBJ whole genome shotgun (WGS) entry which is preliminary data.</text>
</comment>
<dbReference type="EMBL" id="CAJNOC010007419">
    <property type="protein sequence ID" value="CAF1098571.1"/>
    <property type="molecule type" value="Genomic_DNA"/>
</dbReference>
<dbReference type="InterPro" id="IPR009057">
    <property type="entry name" value="Homeodomain-like_sf"/>
</dbReference>
<feature type="domain" description="HTH CENPB-type" evidence="3">
    <location>
        <begin position="130"/>
        <end position="228"/>
    </location>
</feature>
<organism evidence="4 5">
    <name type="scientific">Brachionus calyciflorus</name>
    <dbReference type="NCBI Taxonomy" id="104777"/>
    <lineage>
        <taxon>Eukaryota</taxon>
        <taxon>Metazoa</taxon>
        <taxon>Spiralia</taxon>
        <taxon>Gnathifera</taxon>
        <taxon>Rotifera</taxon>
        <taxon>Eurotatoria</taxon>
        <taxon>Monogononta</taxon>
        <taxon>Pseudotrocha</taxon>
        <taxon>Ploima</taxon>
        <taxon>Brachionidae</taxon>
        <taxon>Brachionus</taxon>
    </lineage>
</organism>
<feature type="non-terminal residue" evidence="4">
    <location>
        <position position="483"/>
    </location>
</feature>
<feature type="region of interest" description="Disordered" evidence="2">
    <location>
        <begin position="41"/>
        <end position="87"/>
    </location>
</feature>
<dbReference type="Pfam" id="PF03184">
    <property type="entry name" value="DDE_1"/>
    <property type="match status" value="1"/>
</dbReference>
<protein>
    <recommendedName>
        <fullName evidence="3">HTH CENPB-type domain-containing protein</fullName>
    </recommendedName>
</protein>
<sequence>MNSTPTTTKENKCSRRRYTNQFKSKVVLFYRQQKELREITSAQQQNNQDQQTNSQQQNNQDQQTNSQQQNNQDQQTNSQPKNGKKRMEQVYGRMSFISRITGIDRRQIAYWIQHGDDILETKFKLTTFKLKSKKPICICTPMEIRLSNWIIEKRQAGNSIAGYQIKTKAFDIYDEIHPVDGIESNMSNGSTSHENSSLSECSLPRVEFKASDGWLSNFCQRRGFVLRRVSSCGRELPHNCLDIIFTFYRDLTKTIEFNKFEKRQIINMDESCQYLDAPSQYTYSAKGAKRTVVHTTGSEKTRLSGAWTGAANGTKLPLYLIVPRVNALSNFHVPENVILTYHPDSVFNTETIISYFQRIIIPYKIAQNLENVLLIIDSARCHLTTPVQNFCTENGIYLIYVPPRLTNLLQPADVSWFASLKKGYRKRWNDWYLNEVRVFTIHGNAKSPGYAKCIEWLSELWNNFQSESITKSFITCGIKTHRI</sequence>
<evidence type="ECO:0000313" key="5">
    <source>
        <dbReference type="Proteomes" id="UP000663879"/>
    </source>
</evidence>
<accession>A0A814NX62</accession>
<dbReference type="Gene3D" id="3.30.420.10">
    <property type="entry name" value="Ribonuclease H-like superfamily/Ribonuclease H"/>
    <property type="match status" value="1"/>
</dbReference>
<dbReference type="GO" id="GO:0005634">
    <property type="term" value="C:nucleus"/>
    <property type="evidence" value="ECO:0007669"/>
    <property type="project" value="TreeGrafter"/>
</dbReference>
<dbReference type="InterPro" id="IPR050863">
    <property type="entry name" value="CenT-Element_Derived"/>
</dbReference>
<keyword evidence="5" id="KW-1185">Reference proteome</keyword>
<feature type="compositionally biased region" description="Low complexity" evidence="2">
    <location>
        <begin position="43"/>
        <end position="79"/>
    </location>
</feature>
<name>A0A814NX62_9BILA</name>
<dbReference type="Gene3D" id="1.10.10.60">
    <property type="entry name" value="Homeodomain-like"/>
    <property type="match status" value="1"/>
</dbReference>
<dbReference type="Proteomes" id="UP000663879">
    <property type="component" value="Unassembled WGS sequence"/>
</dbReference>
<dbReference type="GO" id="GO:0003677">
    <property type="term" value="F:DNA binding"/>
    <property type="evidence" value="ECO:0007669"/>
    <property type="project" value="UniProtKB-KW"/>
</dbReference>
<dbReference type="OrthoDB" id="4327074at2759"/>
<reference evidence="4" key="1">
    <citation type="submission" date="2021-02" db="EMBL/GenBank/DDBJ databases">
        <authorList>
            <person name="Nowell W R."/>
        </authorList>
    </citation>
    <scope>NUCLEOTIDE SEQUENCE</scope>
    <source>
        <strain evidence="4">Ploen Becks lab</strain>
    </source>
</reference>
<keyword evidence="1" id="KW-0238">DNA-binding</keyword>